<gene>
    <name evidence="2" type="ORF">ESU54_17115</name>
</gene>
<organism evidence="2 3">
    <name type="scientific">Aequorivita antarctica</name>
    <dbReference type="NCBI Taxonomy" id="153266"/>
    <lineage>
        <taxon>Bacteria</taxon>
        <taxon>Pseudomonadati</taxon>
        <taxon>Bacteroidota</taxon>
        <taxon>Flavobacteriia</taxon>
        <taxon>Flavobacteriales</taxon>
        <taxon>Flavobacteriaceae</taxon>
        <taxon>Aequorivita</taxon>
    </lineage>
</organism>
<dbReference type="PANTHER" id="PTHR42830">
    <property type="entry name" value="OSMOTICALLY INDUCIBLE FAMILY PROTEIN"/>
    <property type="match status" value="1"/>
</dbReference>
<evidence type="ECO:0000313" key="3">
    <source>
        <dbReference type="Proteomes" id="UP000321497"/>
    </source>
</evidence>
<feature type="region of interest" description="Disordered" evidence="1">
    <location>
        <begin position="1"/>
        <end position="25"/>
    </location>
</feature>
<dbReference type="NCBIfam" id="TIGR03562">
    <property type="entry name" value="osmo_induc_OsmC"/>
    <property type="match status" value="1"/>
</dbReference>
<keyword evidence="3" id="KW-1185">Reference proteome</keyword>
<dbReference type="SUPFAM" id="SSF82784">
    <property type="entry name" value="OsmC-like"/>
    <property type="match status" value="1"/>
</dbReference>
<dbReference type="Gene3D" id="3.30.300.20">
    <property type="match status" value="1"/>
</dbReference>
<dbReference type="Proteomes" id="UP000321497">
    <property type="component" value="Unassembled WGS sequence"/>
</dbReference>
<dbReference type="PANTHER" id="PTHR42830:SF1">
    <property type="entry name" value="OSMOTICALLY INDUCIBLE FAMILY PROTEIN"/>
    <property type="match status" value="1"/>
</dbReference>
<dbReference type="GO" id="GO:0006979">
    <property type="term" value="P:response to oxidative stress"/>
    <property type="evidence" value="ECO:0007669"/>
    <property type="project" value="InterPro"/>
</dbReference>
<evidence type="ECO:0000256" key="1">
    <source>
        <dbReference type="SAM" id="MobiDB-lite"/>
    </source>
</evidence>
<dbReference type="Pfam" id="PF02566">
    <property type="entry name" value="OsmC"/>
    <property type="match status" value="1"/>
</dbReference>
<proteinExistence type="predicted"/>
<dbReference type="EMBL" id="VORT01000020">
    <property type="protein sequence ID" value="TXD71365.1"/>
    <property type="molecule type" value="Genomic_DNA"/>
</dbReference>
<name>A0A5C6YWF9_9FLAO</name>
<sequence length="149" mass="16153">MKRKATANWQGTGMEGTGQLNTTSGVFNNQPYSFKTRFKNEDGTLGTNPEELIAAAYAGCFNMALSFQLQGAGFIPENLHTEAILTMENSDGHFKITGIELDLEATVPGLEEDKFLEVAAKAKNNCPVSQALSAIDIMLKATLQTKTFN</sequence>
<dbReference type="InterPro" id="IPR036102">
    <property type="entry name" value="OsmC/Ohrsf"/>
</dbReference>
<dbReference type="RefSeq" id="WP_146848167.1">
    <property type="nucleotide sequence ID" value="NZ_VORT01000020.1"/>
</dbReference>
<dbReference type="InterPro" id="IPR003718">
    <property type="entry name" value="OsmC/Ohr_fam"/>
</dbReference>
<dbReference type="InterPro" id="IPR015946">
    <property type="entry name" value="KH_dom-like_a/b"/>
</dbReference>
<accession>A0A5C6YWF9</accession>
<dbReference type="GO" id="GO:0004601">
    <property type="term" value="F:peroxidase activity"/>
    <property type="evidence" value="ECO:0007669"/>
    <property type="project" value="InterPro"/>
</dbReference>
<protein>
    <submittedName>
        <fullName evidence="2">OsmC family protein</fullName>
    </submittedName>
</protein>
<dbReference type="AlphaFoldDB" id="A0A5C6YWF9"/>
<dbReference type="InterPro" id="IPR019904">
    <property type="entry name" value="Peroxiredoxin_OsmC"/>
</dbReference>
<evidence type="ECO:0000313" key="2">
    <source>
        <dbReference type="EMBL" id="TXD71365.1"/>
    </source>
</evidence>
<dbReference type="InterPro" id="IPR052707">
    <property type="entry name" value="OsmC_Ohr_Peroxiredoxin"/>
</dbReference>
<reference evidence="2 3" key="1">
    <citation type="submission" date="2019-08" db="EMBL/GenBank/DDBJ databases">
        <title>Genome of Aequorivita antarctica SW49 (type strain).</title>
        <authorList>
            <person name="Bowman J.P."/>
        </authorList>
    </citation>
    <scope>NUCLEOTIDE SEQUENCE [LARGE SCALE GENOMIC DNA]</scope>
    <source>
        <strain evidence="2 3">SW49</strain>
    </source>
</reference>
<comment type="caution">
    <text evidence="2">The sequence shown here is derived from an EMBL/GenBank/DDBJ whole genome shotgun (WGS) entry which is preliminary data.</text>
</comment>